<evidence type="ECO:0000313" key="2">
    <source>
        <dbReference type="Proteomes" id="UP000281406"/>
    </source>
</evidence>
<dbReference type="Proteomes" id="UP000281406">
    <property type="component" value="Unassembled WGS sequence"/>
</dbReference>
<keyword evidence="2" id="KW-1185">Reference proteome</keyword>
<comment type="caution">
    <text evidence="1">The sequence shown here is derived from an EMBL/GenBank/DDBJ whole genome shotgun (WGS) entry which is preliminary data.</text>
</comment>
<dbReference type="AlphaFoldDB" id="A0A3N0YUX4"/>
<name>A0A3N0YUX4_ANAGA</name>
<gene>
    <name evidence="1" type="ORF">DPX16_16027</name>
</gene>
<dbReference type="EMBL" id="RJVU01026577">
    <property type="protein sequence ID" value="ROL49701.1"/>
    <property type="molecule type" value="Genomic_DNA"/>
</dbReference>
<protein>
    <submittedName>
        <fullName evidence="1">Uncharacterized protein</fullName>
    </submittedName>
</protein>
<accession>A0A3N0YUX4</accession>
<reference evidence="1 2" key="1">
    <citation type="submission" date="2018-10" db="EMBL/GenBank/DDBJ databases">
        <title>Genome assembly for a Yunnan-Guizhou Plateau 3E fish, Anabarilius grahami (Regan), and its evolutionary and genetic applications.</title>
        <authorList>
            <person name="Jiang W."/>
        </authorList>
    </citation>
    <scope>NUCLEOTIDE SEQUENCE [LARGE SCALE GENOMIC DNA]</scope>
    <source>
        <strain evidence="1">AG-KIZ</strain>
        <tissue evidence="1">Muscle</tissue>
    </source>
</reference>
<proteinExistence type="predicted"/>
<evidence type="ECO:0000313" key="1">
    <source>
        <dbReference type="EMBL" id="ROL49701.1"/>
    </source>
</evidence>
<organism evidence="1 2">
    <name type="scientific">Anabarilius grahami</name>
    <name type="common">Kanglang fish</name>
    <name type="synonym">Barilius grahami</name>
    <dbReference type="NCBI Taxonomy" id="495550"/>
    <lineage>
        <taxon>Eukaryota</taxon>
        <taxon>Metazoa</taxon>
        <taxon>Chordata</taxon>
        <taxon>Craniata</taxon>
        <taxon>Vertebrata</taxon>
        <taxon>Euteleostomi</taxon>
        <taxon>Actinopterygii</taxon>
        <taxon>Neopterygii</taxon>
        <taxon>Teleostei</taxon>
        <taxon>Ostariophysi</taxon>
        <taxon>Cypriniformes</taxon>
        <taxon>Xenocyprididae</taxon>
        <taxon>Xenocypridinae</taxon>
        <taxon>Xenocypridinae incertae sedis</taxon>
        <taxon>Anabarilius</taxon>
    </lineage>
</organism>
<sequence length="89" mass="10001">MGRTEQNKEAQRPVELRNKAGVLLQRQQRSIRVVQCSRTLPQPTAGKSAFAPDLRLCVRERSVDPPTGIAGRGERVNRSYCECKGNSRH</sequence>